<dbReference type="Gene3D" id="1.10.357.20">
    <property type="entry name" value="SLC41 divalent cation transporters, integral membrane domain"/>
    <property type="match status" value="1"/>
</dbReference>
<dbReference type="InterPro" id="IPR006667">
    <property type="entry name" value="SLC41_membr_dom"/>
</dbReference>
<dbReference type="EMBL" id="JANUCP010000003">
    <property type="protein sequence ID" value="MCS3919602.1"/>
    <property type="molecule type" value="Genomic_DNA"/>
</dbReference>
<evidence type="ECO:0000313" key="12">
    <source>
        <dbReference type="Proteomes" id="UP001204798"/>
    </source>
</evidence>
<dbReference type="RefSeq" id="WP_259096179.1">
    <property type="nucleotide sequence ID" value="NZ_CP130454.1"/>
</dbReference>
<keyword evidence="3 9" id="KW-0813">Transport</keyword>
<evidence type="ECO:0000256" key="8">
    <source>
        <dbReference type="PROSITE-ProRule" id="PRU00703"/>
    </source>
</evidence>
<dbReference type="InterPro" id="IPR036739">
    <property type="entry name" value="SLC41_membr_dom_sf"/>
</dbReference>
<dbReference type="PANTHER" id="PTHR43773:SF1">
    <property type="entry name" value="MAGNESIUM TRANSPORTER MGTE"/>
    <property type="match status" value="1"/>
</dbReference>
<evidence type="ECO:0000256" key="1">
    <source>
        <dbReference type="ARBA" id="ARBA00004141"/>
    </source>
</evidence>
<feature type="domain" description="CBS" evidence="10">
    <location>
        <begin position="227"/>
        <end position="283"/>
    </location>
</feature>
<comment type="similarity">
    <text evidence="2 9">Belongs to the SLC41A transporter family.</text>
</comment>
<keyword evidence="4 9" id="KW-0812">Transmembrane</keyword>
<feature type="transmembrane region" description="Helical" evidence="9">
    <location>
        <begin position="463"/>
        <end position="485"/>
    </location>
</feature>
<keyword evidence="9" id="KW-0479">Metal-binding</keyword>
<evidence type="ECO:0000256" key="9">
    <source>
        <dbReference type="RuleBase" id="RU362011"/>
    </source>
</evidence>
<feature type="domain" description="CBS" evidence="10">
    <location>
        <begin position="164"/>
        <end position="226"/>
    </location>
</feature>
<dbReference type="InterPro" id="IPR006668">
    <property type="entry name" value="Mg_transptr_MgtE_intracell_dom"/>
</dbReference>
<evidence type="ECO:0000313" key="11">
    <source>
        <dbReference type="EMBL" id="MCS3919602.1"/>
    </source>
</evidence>
<name>A0ABT2ENV3_9BACT</name>
<feature type="transmembrane region" description="Helical" evidence="9">
    <location>
        <begin position="419"/>
        <end position="443"/>
    </location>
</feature>
<gene>
    <name evidence="11" type="ORF">M2350_002015</name>
</gene>
<dbReference type="InterPro" id="IPR038076">
    <property type="entry name" value="MgtE_N_sf"/>
</dbReference>
<reference evidence="11 12" key="1">
    <citation type="submission" date="2022-08" db="EMBL/GenBank/DDBJ databases">
        <title>Bacterial and archaeal communities from various locations to study Microbial Dark Matter (Phase II).</title>
        <authorList>
            <person name="Stepanauskas R."/>
        </authorList>
    </citation>
    <scope>NUCLEOTIDE SEQUENCE [LARGE SCALE GENOMIC DNA]</scope>
    <source>
        <strain evidence="11 12">PD1</strain>
    </source>
</reference>
<dbReference type="CDD" id="cd04606">
    <property type="entry name" value="CBS_pair_Mg_transporter"/>
    <property type="match status" value="1"/>
</dbReference>
<dbReference type="NCBIfam" id="TIGR00400">
    <property type="entry name" value="mgtE"/>
    <property type="match status" value="1"/>
</dbReference>
<dbReference type="Gene3D" id="3.10.580.10">
    <property type="entry name" value="CBS-domain"/>
    <property type="match status" value="1"/>
</dbReference>
<dbReference type="SUPFAM" id="SSF158791">
    <property type="entry name" value="MgtE N-terminal domain-like"/>
    <property type="match status" value="1"/>
</dbReference>
<dbReference type="SMART" id="SM00116">
    <property type="entry name" value="CBS"/>
    <property type="match status" value="2"/>
</dbReference>
<proteinExistence type="inferred from homology"/>
<dbReference type="PROSITE" id="PS51371">
    <property type="entry name" value="CBS"/>
    <property type="match status" value="2"/>
</dbReference>
<protein>
    <recommendedName>
        <fullName evidence="9">Magnesium transporter MgtE</fullName>
    </recommendedName>
</protein>
<dbReference type="InterPro" id="IPR000644">
    <property type="entry name" value="CBS_dom"/>
</dbReference>
<dbReference type="SUPFAM" id="SSF54631">
    <property type="entry name" value="CBS-domain pair"/>
    <property type="match status" value="1"/>
</dbReference>
<evidence type="ECO:0000256" key="7">
    <source>
        <dbReference type="ARBA" id="ARBA00023136"/>
    </source>
</evidence>
<dbReference type="Gene3D" id="1.25.60.10">
    <property type="entry name" value="MgtE N-terminal domain-like"/>
    <property type="match status" value="1"/>
</dbReference>
<dbReference type="SUPFAM" id="SSF161093">
    <property type="entry name" value="MgtE membrane domain-like"/>
    <property type="match status" value="1"/>
</dbReference>
<evidence type="ECO:0000259" key="10">
    <source>
        <dbReference type="PROSITE" id="PS51371"/>
    </source>
</evidence>
<comment type="function">
    <text evidence="9">Acts as a magnesium transporter.</text>
</comment>
<keyword evidence="8" id="KW-0129">CBS domain</keyword>
<keyword evidence="5 9" id="KW-0460">Magnesium</keyword>
<keyword evidence="9" id="KW-1003">Cell membrane</keyword>
<dbReference type="Pfam" id="PF00571">
    <property type="entry name" value="CBS"/>
    <property type="match status" value="2"/>
</dbReference>
<feature type="transmembrane region" description="Helical" evidence="9">
    <location>
        <begin position="309"/>
        <end position="326"/>
    </location>
</feature>
<dbReference type="InterPro" id="IPR006669">
    <property type="entry name" value="MgtE_transporter"/>
</dbReference>
<evidence type="ECO:0000256" key="5">
    <source>
        <dbReference type="ARBA" id="ARBA00022842"/>
    </source>
</evidence>
<comment type="subunit">
    <text evidence="9">Homodimer.</text>
</comment>
<dbReference type="Pfam" id="PF01769">
    <property type="entry name" value="MgtE"/>
    <property type="match status" value="1"/>
</dbReference>
<keyword evidence="7 9" id="KW-0472">Membrane</keyword>
<dbReference type="PANTHER" id="PTHR43773">
    <property type="entry name" value="MAGNESIUM TRANSPORTER MGTE"/>
    <property type="match status" value="1"/>
</dbReference>
<dbReference type="InterPro" id="IPR046342">
    <property type="entry name" value="CBS_dom_sf"/>
</dbReference>
<comment type="caution">
    <text evidence="11">The sequence shown here is derived from an EMBL/GenBank/DDBJ whole genome shotgun (WGS) entry which is preliminary data.</text>
</comment>
<evidence type="ECO:0000256" key="2">
    <source>
        <dbReference type="ARBA" id="ARBA00009749"/>
    </source>
</evidence>
<dbReference type="Pfam" id="PF03448">
    <property type="entry name" value="MgtE_N"/>
    <property type="match status" value="1"/>
</dbReference>
<dbReference type="SMART" id="SM00924">
    <property type="entry name" value="MgtE_N"/>
    <property type="match status" value="1"/>
</dbReference>
<feature type="transmembrane region" description="Helical" evidence="9">
    <location>
        <begin position="387"/>
        <end position="407"/>
    </location>
</feature>
<keyword evidence="12" id="KW-1185">Reference proteome</keyword>
<comment type="subcellular location">
    <subcellularLocation>
        <location evidence="9">Cell membrane</location>
        <topology evidence="9">Multi-pass membrane protein</topology>
    </subcellularLocation>
    <subcellularLocation>
        <location evidence="1">Membrane</location>
        <topology evidence="1">Multi-pass membrane protein</topology>
    </subcellularLocation>
</comment>
<feature type="transmembrane region" description="Helical" evidence="9">
    <location>
        <begin position="333"/>
        <end position="350"/>
    </location>
</feature>
<accession>A0ABT2ENV3</accession>
<organism evidence="11 12">
    <name type="scientific">Candidatus Fervidibacter sacchari</name>
    <dbReference type="NCBI Taxonomy" id="1448929"/>
    <lineage>
        <taxon>Bacteria</taxon>
        <taxon>Candidatus Fervidibacterota</taxon>
        <taxon>Candidatus Fervidibacter</taxon>
    </lineage>
</organism>
<evidence type="ECO:0000256" key="4">
    <source>
        <dbReference type="ARBA" id="ARBA00022692"/>
    </source>
</evidence>
<dbReference type="Proteomes" id="UP001204798">
    <property type="component" value="Unassembled WGS sequence"/>
</dbReference>
<sequence length="486" mass="55247">MRLQKKINQFKTAVKERFMAKRKLIHPREEVSQIVHEIRRFLASRQTEGLRQFLEQFHPADIALAMRFLHDREKEQVFRLLDLESAAEVLDEADEATERHLVRTTDPERLSDMLEILPPDESADIVGLLEPEKREQVLKLMEPEEAQEVRELLRYPPDTAGGIMSPDFIAVKEDMTVEQVLEVLRERADAESIFYVYVVDEQGVLKGVLNLRKLLTSPPNTLVRDIMTHGVIFVFPEQDQEEVAHIFARYDLLALPVVDHDYRLIGVITVDDVMDVLQEELTEDYFRMVGSDAAELERKTPAEIAKLRLPWLLITVLIELVAGFVIHRFDKTLGSVILLASFMPVIQAISGNTGLQSATIVVRGLATGHITLREWWRPVWRQFQTTLILGAILGTLIFFVGGFWHGLQKMHERGTWFDPVFGFVVGFSMFIAVNLSGFVGTVIPMISKRLGFDPALTAGPFETAFQDVVGVTILLGLATLLLRWLA</sequence>
<evidence type="ECO:0000256" key="3">
    <source>
        <dbReference type="ARBA" id="ARBA00022448"/>
    </source>
</evidence>
<keyword evidence="6 9" id="KW-1133">Transmembrane helix</keyword>
<evidence type="ECO:0000256" key="6">
    <source>
        <dbReference type="ARBA" id="ARBA00022989"/>
    </source>
</evidence>